<evidence type="ECO:0000256" key="2">
    <source>
        <dbReference type="SAM" id="Phobius"/>
    </source>
</evidence>
<feature type="region of interest" description="Disordered" evidence="1">
    <location>
        <begin position="55"/>
        <end position="98"/>
    </location>
</feature>
<evidence type="ECO:0000256" key="1">
    <source>
        <dbReference type="SAM" id="MobiDB-lite"/>
    </source>
</evidence>
<feature type="region of interest" description="Disordered" evidence="1">
    <location>
        <begin position="1"/>
        <end position="33"/>
    </location>
</feature>
<sequence length="327" mass="35730">MSEPTAPPITSPPRRCQDHPCLPPGFILPQSSESCKNTPNIGRKLEHSLHHNLFKSGSHSAHNSPLPHRRLDKLEGVIRDKPSPLTGRRHIDSDDCSSSIEPSPIFPRKCNTTSLGCSCPHGNHIDQNSPNCSRRHTDGSNTLKSPENVADSPRRRVESDCSCMRKSHPGRSNFKAGRPECHCSATPKAKRKDLFSSPAKSVLGEPGVFSSPIHRPTEHSSYAGFGSPAKSVIGEPGVFASPVRSICASPSPCEDKLAVTDDDVAEQPQPDQTVVSGWLKFRDNKRVSNIYCEVLLLFLLPLLIFGEIIDIKLFEVTRGNGSKIESV</sequence>
<dbReference type="OrthoDB" id="7758129at2759"/>
<evidence type="ECO:0000313" key="4">
    <source>
        <dbReference type="Proteomes" id="UP000594454"/>
    </source>
</evidence>
<protein>
    <submittedName>
        <fullName evidence="3">Uncharacterized protein</fullName>
    </submittedName>
</protein>
<reference evidence="3 4" key="1">
    <citation type="submission" date="2020-11" db="EMBL/GenBank/DDBJ databases">
        <authorList>
            <person name="Wallbank WR R."/>
            <person name="Pardo Diaz C."/>
            <person name="Kozak K."/>
            <person name="Martin S."/>
            <person name="Jiggins C."/>
            <person name="Moest M."/>
            <person name="Warren A I."/>
            <person name="Generalovic N T."/>
            <person name="Byers J.R.P. K."/>
            <person name="Montejo-Kovacevich G."/>
            <person name="Yen C E."/>
        </authorList>
    </citation>
    <scope>NUCLEOTIDE SEQUENCE [LARGE SCALE GENOMIC DNA]</scope>
</reference>
<dbReference type="Proteomes" id="UP000594454">
    <property type="component" value="Chromosome 4"/>
</dbReference>
<keyword evidence="2" id="KW-0812">Transmembrane</keyword>
<proteinExistence type="predicted"/>
<organism evidence="3 4">
    <name type="scientific">Hermetia illucens</name>
    <name type="common">Black soldier fly</name>
    <dbReference type="NCBI Taxonomy" id="343691"/>
    <lineage>
        <taxon>Eukaryota</taxon>
        <taxon>Metazoa</taxon>
        <taxon>Ecdysozoa</taxon>
        <taxon>Arthropoda</taxon>
        <taxon>Hexapoda</taxon>
        <taxon>Insecta</taxon>
        <taxon>Pterygota</taxon>
        <taxon>Neoptera</taxon>
        <taxon>Endopterygota</taxon>
        <taxon>Diptera</taxon>
        <taxon>Brachycera</taxon>
        <taxon>Stratiomyomorpha</taxon>
        <taxon>Stratiomyidae</taxon>
        <taxon>Hermetiinae</taxon>
        <taxon>Hermetia</taxon>
    </lineage>
</organism>
<gene>
    <name evidence="3" type="ORF">HERILL_LOCUS11683</name>
</gene>
<evidence type="ECO:0000313" key="3">
    <source>
        <dbReference type="EMBL" id="CAD7089105.1"/>
    </source>
</evidence>
<feature type="transmembrane region" description="Helical" evidence="2">
    <location>
        <begin position="290"/>
        <end position="309"/>
    </location>
</feature>
<dbReference type="AlphaFoldDB" id="A0A7R8YY58"/>
<feature type="region of interest" description="Disordered" evidence="1">
    <location>
        <begin position="128"/>
        <end position="157"/>
    </location>
</feature>
<feature type="compositionally biased region" description="Basic and acidic residues" evidence="1">
    <location>
        <begin position="72"/>
        <end position="82"/>
    </location>
</feature>
<keyword evidence="2" id="KW-0472">Membrane</keyword>
<accession>A0A7R8YY58</accession>
<feature type="compositionally biased region" description="Pro residues" evidence="1">
    <location>
        <begin position="1"/>
        <end position="11"/>
    </location>
</feature>
<name>A0A7R8YY58_HERIL</name>
<dbReference type="InParanoid" id="A0A7R8YY58"/>
<dbReference type="EMBL" id="LR899012">
    <property type="protein sequence ID" value="CAD7089105.1"/>
    <property type="molecule type" value="Genomic_DNA"/>
</dbReference>
<keyword evidence="4" id="KW-1185">Reference proteome</keyword>
<keyword evidence="2" id="KW-1133">Transmembrane helix</keyword>